<organism evidence="2 3">
    <name type="scientific">Kingdonia uniflora</name>
    <dbReference type="NCBI Taxonomy" id="39325"/>
    <lineage>
        <taxon>Eukaryota</taxon>
        <taxon>Viridiplantae</taxon>
        <taxon>Streptophyta</taxon>
        <taxon>Embryophyta</taxon>
        <taxon>Tracheophyta</taxon>
        <taxon>Spermatophyta</taxon>
        <taxon>Magnoliopsida</taxon>
        <taxon>Ranunculales</taxon>
        <taxon>Circaeasteraceae</taxon>
        <taxon>Kingdonia</taxon>
    </lineage>
</organism>
<name>A0A7J7NB81_9MAGN</name>
<feature type="compositionally biased region" description="Polar residues" evidence="1">
    <location>
        <begin position="218"/>
        <end position="236"/>
    </location>
</feature>
<dbReference type="GO" id="GO:2000028">
    <property type="term" value="P:regulation of photoperiodism, flowering"/>
    <property type="evidence" value="ECO:0007669"/>
    <property type="project" value="InterPro"/>
</dbReference>
<proteinExistence type="predicted"/>
<dbReference type="Proteomes" id="UP000541444">
    <property type="component" value="Unassembled WGS sequence"/>
</dbReference>
<dbReference type="OrthoDB" id="1939092at2759"/>
<keyword evidence="3" id="KW-1185">Reference proteome</keyword>
<gene>
    <name evidence="2" type="ORF">GIB67_010250</name>
</gene>
<feature type="region of interest" description="Disordered" evidence="1">
    <location>
        <begin position="166"/>
        <end position="244"/>
    </location>
</feature>
<comment type="caution">
    <text evidence="2">The sequence shown here is derived from an EMBL/GenBank/DDBJ whole genome shotgun (WGS) entry which is preliminary data.</text>
</comment>
<sequence>MLSSPLFPRLHVNDTEKGGPRAPPRNKMALYEQLSIPSQRFNSGSTVTASKTLRQPPDIAASFSQEGGRQHTVFPPFYLPVPAQAAEKPQSQSSEGVSLSTIAVDFQRKSPKSANNSTLIPTKNLSPIAECGSFRPNEPFKSKGSIVNKIGNEDDFRVPTFVHSKISQHNTDGERNFPMSSSRPGRSIASPGNTEAATATCSSSMQLQHARDKHLKRTNTTDLRSRQQARNPSEENPLSGGEPLKHSLTMQIQENKSVPLVNLKGLYDSNKHLHQEYGARFVSDNTLQSDDILPEVEGCVENGNLIRGRNESYSRNSIGSLQVCDVDRNDDVSETSMLDTVSGLDISPDDVVGVIGQKHFWKARRAIAK</sequence>
<dbReference type="AlphaFoldDB" id="A0A7J7NB81"/>
<protein>
    <submittedName>
        <fullName evidence="2">Uncharacterized protein</fullName>
    </submittedName>
</protein>
<feature type="region of interest" description="Disordered" evidence="1">
    <location>
        <begin position="1"/>
        <end position="25"/>
    </location>
</feature>
<dbReference type="PANTHER" id="PTHR34281">
    <property type="entry name" value="PROTEIN EARLY FLOWERING 3"/>
    <property type="match status" value="1"/>
</dbReference>
<evidence type="ECO:0000313" key="3">
    <source>
        <dbReference type="Proteomes" id="UP000541444"/>
    </source>
</evidence>
<evidence type="ECO:0000256" key="1">
    <source>
        <dbReference type="SAM" id="MobiDB-lite"/>
    </source>
</evidence>
<dbReference type="PANTHER" id="PTHR34281:SF2">
    <property type="entry name" value="PROTEIN EARLY FLOWERING 3"/>
    <property type="match status" value="1"/>
</dbReference>
<dbReference type="EMBL" id="JACGCM010000938">
    <property type="protein sequence ID" value="KAF6164280.1"/>
    <property type="molecule type" value="Genomic_DNA"/>
</dbReference>
<reference evidence="2 3" key="1">
    <citation type="journal article" date="2020" name="IScience">
        <title>Genome Sequencing of the Endangered Kingdonia uniflora (Circaeasteraceae, Ranunculales) Reveals Potential Mechanisms of Evolutionary Specialization.</title>
        <authorList>
            <person name="Sun Y."/>
            <person name="Deng T."/>
            <person name="Zhang A."/>
            <person name="Moore M.J."/>
            <person name="Landis J.B."/>
            <person name="Lin N."/>
            <person name="Zhang H."/>
            <person name="Zhang X."/>
            <person name="Huang J."/>
            <person name="Zhang X."/>
            <person name="Sun H."/>
            <person name="Wang H."/>
        </authorList>
    </citation>
    <scope>NUCLEOTIDE SEQUENCE [LARGE SCALE GENOMIC DNA]</scope>
    <source>
        <strain evidence="2">TB1705</strain>
        <tissue evidence="2">Leaf</tissue>
    </source>
</reference>
<feature type="compositionally biased region" description="Polar residues" evidence="1">
    <location>
        <begin position="178"/>
        <end position="207"/>
    </location>
</feature>
<accession>A0A7J7NB81</accession>
<dbReference type="InterPro" id="IPR039319">
    <property type="entry name" value="ELF3-like"/>
</dbReference>
<evidence type="ECO:0000313" key="2">
    <source>
        <dbReference type="EMBL" id="KAF6164280.1"/>
    </source>
</evidence>